<dbReference type="Proteomes" id="UP000004738">
    <property type="component" value="Unassembled WGS sequence"/>
</dbReference>
<comment type="caution">
    <text evidence="1">The sequence shown here is derived from an EMBL/GenBank/DDBJ whole genome shotgun (WGS) entry which is preliminary data.</text>
</comment>
<name>K1KXC1_9BACL</name>
<keyword evidence="2" id="KW-1185">Reference proteome</keyword>
<accession>K1KXC1</accession>
<organism evidence="1 2">
    <name type="scientific">Solibacillus isronensis B3W22</name>
    <dbReference type="NCBI Taxonomy" id="1224748"/>
    <lineage>
        <taxon>Bacteria</taxon>
        <taxon>Bacillati</taxon>
        <taxon>Bacillota</taxon>
        <taxon>Bacilli</taxon>
        <taxon>Bacillales</taxon>
        <taxon>Caryophanaceae</taxon>
        <taxon>Solibacillus</taxon>
    </lineage>
</organism>
<dbReference type="AlphaFoldDB" id="K1KXC1"/>
<dbReference type="PATRIC" id="fig|1224748.3.peg.2626"/>
<proteinExistence type="predicted"/>
<evidence type="ECO:0000313" key="2">
    <source>
        <dbReference type="Proteomes" id="UP000004738"/>
    </source>
</evidence>
<sequence>MFFLAACQSVTSSAYIVEAEVVEAFQRNKMNLVEIHTPEEDIFGSKLKGVKPGAYQLKEKLVFIYEFDTAADREDGKRVFVEKTASMNLVSYSPFEKQNILIFYVHGGNLNSDNNLFEKEIQEALDSLVEG</sequence>
<evidence type="ECO:0000313" key="1">
    <source>
        <dbReference type="EMBL" id="EKB44557.1"/>
    </source>
</evidence>
<dbReference type="EMBL" id="AMCK01000014">
    <property type="protein sequence ID" value="EKB44557.1"/>
    <property type="molecule type" value="Genomic_DNA"/>
</dbReference>
<reference evidence="1 2" key="1">
    <citation type="journal article" date="2012" name="J. Bacteriol.">
        <title>Draft Genome Sequence of Bacillus isronensis Strain B3W22, Isolated from the Upper Atmosphere.</title>
        <authorList>
            <person name="Shivaji S."/>
            <person name="Ara S."/>
            <person name="Singh S.K."/>
            <person name="Bandi S."/>
            <person name="Singh A."/>
            <person name="Pinnaka A.K."/>
        </authorList>
    </citation>
    <scope>NUCLEOTIDE SEQUENCE [LARGE SCALE GENOMIC DNA]</scope>
    <source>
        <strain evidence="1 2">B3W22</strain>
    </source>
</reference>
<protein>
    <submittedName>
        <fullName evidence="1">Uncharacterized protein</fullName>
    </submittedName>
</protein>
<gene>
    <name evidence="1" type="ORF">B857_02659</name>
</gene>